<name>A0ABS5VND5_9BACT</name>
<dbReference type="Pfam" id="PF05069">
    <property type="entry name" value="Phage_tail_S"/>
    <property type="match status" value="1"/>
</dbReference>
<reference evidence="1 2" key="1">
    <citation type="submission" date="2021-05" db="EMBL/GenBank/DDBJ databases">
        <title>A Polyphasic approach of four new species of the genus Ohtaekwangia: Ohtaekwangia histidinii sp. nov., Ohtaekwangia cretensis sp. nov., Ohtaekwangia indiensis sp. nov., Ohtaekwangia reichenbachii sp. nov. from diverse environment.</title>
        <authorList>
            <person name="Octaviana S."/>
        </authorList>
    </citation>
    <scope>NUCLEOTIDE SEQUENCE [LARGE SCALE GENOMIC DNA]</scope>
    <source>
        <strain evidence="1 2">PWU20</strain>
    </source>
</reference>
<dbReference type="RefSeq" id="WP_254152913.1">
    <property type="nucleotide sequence ID" value="NZ_JAHESD010000010.1"/>
</dbReference>
<evidence type="ECO:0000313" key="2">
    <source>
        <dbReference type="Proteomes" id="UP000772618"/>
    </source>
</evidence>
<gene>
    <name evidence="1" type="ORF">KK060_06610</name>
</gene>
<dbReference type="Proteomes" id="UP000772618">
    <property type="component" value="Unassembled WGS sequence"/>
</dbReference>
<proteinExistence type="predicted"/>
<sequence>MTPEEGIRLLQGRFKGVMTRLPVLIGNVAVNFSLDNFRRQGFLSNTLERWPARRRGWRKDNRPNRNILINTGRLRRSIRIIRVTPSMVVVGSDVKYARVHNEGMRIGQIQSVKGHTRKNGSTVKPHTRRIDQNIPRRRFMGNSPYLNAMISRTVSAEFMKALK</sequence>
<keyword evidence="2" id="KW-1185">Reference proteome</keyword>
<comment type="caution">
    <text evidence="1">The sequence shown here is derived from an EMBL/GenBank/DDBJ whole genome shotgun (WGS) entry which is preliminary data.</text>
</comment>
<dbReference type="EMBL" id="JAHESD010000010">
    <property type="protein sequence ID" value="MBT1702943.1"/>
    <property type="molecule type" value="Genomic_DNA"/>
</dbReference>
<evidence type="ECO:0000313" key="1">
    <source>
        <dbReference type="EMBL" id="MBT1702943.1"/>
    </source>
</evidence>
<accession>A0ABS5VND5</accession>
<dbReference type="InterPro" id="IPR006522">
    <property type="entry name" value="Phage_virion_morphogenesis"/>
</dbReference>
<organism evidence="1 2">
    <name type="scientific">Chryseosolibacter indicus</name>
    <dbReference type="NCBI Taxonomy" id="2782351"/>
    <lineage>
        <taxon>Bacteria</taxon>
        <taxon>Pseudomonadati</taxon>
        <taxon>Bacteroidota</taxon>
        <taxon>Cytophagia</taxon>
        <taxon>Cytophagales</taxon>
        <taxon>Chryseotaleaceae</taxon>
        <taxon>Chryseosolibacter</taxon>
    </lineage>
</organism>
<protein>
    <submittedName>
        <fullName evidence="1">Phage virion morphogenesis protein</fullName>
    </submittedName>
</protein>